<proteinExistence type="predicted"/>
<dbReference type="PRINTS" id="PR00368">
    <property type="entry name" value="FADPNR"/>
</dbReference>
<dbReference type="InterPro" id="IPR036188">
    <property type="entry name" value="FAD/NAD-bd_sf"/>
</dbReference>
<evidence type="ECO:0000256" key="8">
    <source>
        <dbReference type="ARBA" id="ARBA00023014"/>
    </source>
</evidence>
<dbReference type="InterPro" id="IPR023753">
    <property type="entry name" value="FAD/NAD-binding_dom"/>
</dbReference>
<dbReference type="GO" id="GO:0046872">
    <property type="term" value="F:metal ion binding"/>
    <property type="evidence" value="ECO:0007669"/>
    <property type="project" value="UniProtKB-KW"/>
</dbReference>
<dbReference type="Proteomes" id="UP001432027">
    <property type="component" value="Unassembled WGS sequence"/>
</dbReference>
<feature type="non-terminal residue" evidence="10">
    <location>
        <position position="1"/>
    </location>
</feature>
<dbReference type="AlphaFoldDB" id="A0AAV5TI13"/>
<evidence type="ECO:0000256" key="6">
    <source>
        <dbReference type="ARBA" id="ARBA00023002"/>
    </source>
</evidence>
<dbReference type="Pfam" id="PF00355">
    <property type="entry name" value="Rieske"/>
    <property type="match status" value="1"/>
</dbReference>
<keyword evidence="4" id="KW-0479">Metal-binding</keyword>
<feature type="domain" description="Rieske" evidence="9">
    <location>
        <begin position="12"/>
        <end position="107"/>
    </location>
</feature>
<evidence type="ECO:0000256" key="4">
    <source>
        <dbReference type="ARBA" id="ARBA00022723"/>
    </source>
</evidence>
<evidence type="ECO:0000256" key="1">
    <source>
        <dbReference type="ARBA" id="ARBA00001974"/>
    </source>
</evidence>
<dbReference type="FunFam" id="2.102.10.10:FF:000003">
    <property type="entry name" value="apoptosis-inducing factor 3 isoform X2"/>
    <property type="match status" value="1"/>
</dbReference>
<keyword evidence="5" id="KW-0274">FAD</keyword>
<dbReference type="SUPFAM" id="SSF51905">
    <property type="entry name" value="FAD/NAD(P)-binding domain"/>
    <property type="match status" value="1"/>
</dbReference>
<dbReference type="EMBL" id="BTSX01000004">
    <property type="protein sequence ID" value="GMS93878.1"/>
    <property type="molecule type" value="Genomic_DNA"/>
</dbReference>
<dbReference type="Pfam" id="PF07992">
    <property type="entry name" value="Pyr_redox_2"/>
    <property type="match status" value="1"/>
</dbReference>
<keyword evidence="2" id="KW-0285">Flavoprotein</keyword>
<dbReference type="PANTHER" id="PTHR43557:SF2">
    <property type="entry name" value="RIESKE DOMAIN-CONTAINING PROTEIN-RELATED"/>
    <property type="match status" value="1"/>
</dbReference>
<evidence type="ECO:0000313" key="10">
    <source>
        <dbReference type="EMBL" id="GMS93878.1"/>
    </source>
</evidence>
<evidence type="ECO:0000256" key="7">
    <source>
        <dbReference type="ARBA" id="ARBA00023004"/>
    </source>
</evidence>
<dbReference type="InterPro" id="IPR017941">
    <property type="entry name" value="Rieske_2Fe-2S"/>
</dbReference>
<keyword evidence="11" id="KW-1185">Reference proteome</keyword>
<protein>
    <recommendedName>
        <fullName evidence="9">Rieske domain-containing protein</fullName>
    </recommendedName>
</protein>
<organism evidence="10 11">
    <name type="scientific">Pristionchus entomophagus</name>
    <dbReference type="NCBI Taxonomy" id="358040"/>
    <lineage>
        <taxon>Eukaryota</taxon>
        <taxon>Metazoa</taxon>
        <taxon>Ecdysozoa</taxon>
        <taxon>Nematoda</taxon>
        <taxon>Chromadorea</taxon>
        <taxon>Rhabditida</taxon>
        <taxon>Rhabditina</taxon>
        <taxon>Diplogasteromorpha</taxon>
        <taxon>Diplogasteroidea</taxon>
        <taxon>Neodiplogasteridae</taxon>
        <taxon>Pristionchus</taxon>
    </lineage>
</organism>
<evidence type="ECO:0000256" key="3">
    <source>
        <dbReference type="ARBA" id="ARBA00022714"/>
    </source>
</evidence>
<dbReference type="GO" id="GO:0051537">
    <property type="term" value="F:2 iron, 2 sulfur cluster binding"/>
    <property type="evidence" value="ECO:0007669"/>
    <property type="project" value="UniProtKB-KW"/>
</dbReference>
<dbReference type="GO" id="GO:0005737">
    <property type="term" value="C:cytoplasm"/>
    <property type="evidence" value="ECO:0007669"/>
    <property type="project" value="TreeGrafter"/>
</dbReference>
<dbReference type="PANTHER" id="PTHR43557">
    <property type="entry name" value="APOPTOSIS-INDUCING FACTOR 1"/>
    <property type="match status" value="1"/>
</dbReference>
<dbReference type="InterPro" id="IPR036922">
    <property type="entry name" value="Rieske_2Fe-2S_sf"/>
</dbReference>
<dbReference type="GO" id="GO:0016651">
    <property type="term" value="F:oxidoreductase activity, acting on NAD(P)H"/>
    <property type="evidence" value="ECO:0007669"/>
    <property type="project" value="TreeGrafter"/>
</dbReference>
<gene>
    <name evidence="10" type="ORF">PENTCL1PPCAC_16053</name>
</gene>
<feature type="non-terminal residue" evidence="10">
    <location>
        <position position="299"/>
    </location>
</feature>
<accession>A0AAV5TI13</accession>
<name>A0AAV5TI13_9BILA</name>
<reference evidence="10" key="1">
    <citation type="submission" date="2023-10" db="EMBL/GenBank/DDBJ databases">
        <title>Genome assembly of Pristionchus species.</title>
        <authorList>
            <person name="Yoshida K."/>
            <person name="Sommer R.J."/>
        </authorList>
    </citation>
    <scope>NUCLEOTIDE SEQUENCE</scope>
    <source>
        <strain evidence="10">RS0144</strain>
    </source>
</reference>
<evidence type="ECO:0000256" key="5">
    <source>
        <dbReference type="ARBA" id="ARBA00022827"/>
    </source>
</evidence>
<dbReference type="PROSITE" id="PS51296">
    <property type="entry name" value="RIESKE"/>
    <property type="match status" value="1"/>
</dbReference>
<keyword evidence="8" id="KW-0411">Iron-sulfur</keyword>
<comment type="caution">
    <text evidence="10">The sequence shown here is derived from an EMBL/GenBank/DDBJ whole genome shotgun (WGS) entry which is preliminary data.</text>
</comment>
<sequence length="299" mass="32832">ELTSDESAVVEEIVCKADELPDGTKKEVEVRGRKILIINDGGKYMAVNGLCSHFNYPLVTGQYYKGRIRCPLHGACFNTDTGDIEDYPAYDHLHAFQVVKVGDDLVITTTEKRLESDRRTIKSRLKKTTVEKPIIVVGSGPAGQSVLENLRLAGCNQPIVQFTKEAMPAYDRVILNKRLTMDAVRLRPDEFYTENHISVMLNSEVVGFNAADHTVTLSDGSIHFYDKLVLALGGRVRTLNVEGGDLKRVFTMRNHDDPAKIVEAAKGRDIVCVGASFIGMETASALSSIASSITIVLSS</sequence>
<keyword evidence="7" id="KW-0408">Iron</keyword>
<evidence type="ECO:0000259" key="9">
    <source>
        <dbReference type="PROSITE" id="PS51296"/>
    </source>
</evidence>
<dbReference type="SUPFAM" id="SSF50022">
    <property type="entry name" value="ISP domain"/>
    <property type="match status" value="1"/>
</dbReference>
<dbReference type="InterPro" id="IPR050446">
    <property type="entry name" value="FAD-oxidoreductase/Apoptosis"/>
</dbReference>
<dbReference type="Gene3D" id="3.50.50.60">
    <property type="entry name" value="FAD/NAD(P)-binding domain"/>
    <property type="match status" value="2"/>
</dbReference>
<evidence type="ECO:0000256" key="2">
    <source>
        <dbReference type="ARBA" id="ARBA00022630"/>
    </source>
</evidence>
<evidence type="ECO:0000313" key="11">
    <source>
        <dbReference type="Proteomes" id="UP001432027"/>
    </source>
</evidence>
<keyword evidence="6" id="KW-0560">Oxidoreductase</keyword>
<keyword evidence="3" id="KW-0001">2Fe-2S</keyword>
<dbReference type="PRINTS" id="PR00469">
    <property type="entry name" value="PNDRDTASEII"/>
</dbReference>
<comment type="cofactor">
    <cofactor evidence="1">
        <name>FAD</name>
        <dbReference type="ChEBI" id="CHEBI:57692"/>
    </cofactor>
</comment>
<dbReference type="Gene3D" id="2.102.10.10">
    <property type="entry name" value="Rieske [2Fe-2S] iron-sulphur domain"/>
    <property type="match status" value="1"/>
</dbReference>